<comment type="caution">
    <text evidence="1">The sequence shown here is derived from an EMBL/GenBank/DDBJ whole genome shotgun (WGS) entry which is preliminary data.</text>
</comment>
<reference evidence="1" key="1">
    <citation type="submission" date="2021-06" db="EMBL/GenBank/DDBJ databases">
        <title>Parelaphostrongylus tenuis whole genome reference sequence.</title>
        <authorList>
            <person name="Garwood T.J."/>
            <person name="Larsen P.A."/>
            <person name="Fountain-Jones N.M."/>
            <person name="Garbe J.R."/>
            <person name="Macchietto M.G."/>
            <person name="Kania S.A."/>
            <person name="Gerhold R.W."/>
            <person name="Richards J.E."/>
            <person name="Wolf T.M."/>
        </authorList>
    </citation>
    <scope>NUCLEOTIDE SEQUENCE</scope>
    <source>
        <strain evidence="1">MNPRO001-30</strain>
        <tissue evidence="1">Meninges</tissue>
    </source>
</reference>
<accession>A0AAD5WI52</accession>
<keyword evidence="2" id="KW-1185">Reference proteome</keyword>
<protein>
    <submittedName>
        <fullName evidence="1">Uncharacterized protein</fullName>
    </submittedName>
</protein>
<evidence type="ECO:0000313" key="1">
    <source>
        <dbReference type="EMBL" id="KAJ1370283.1"/>
    </source>
</evidence>
<dbReference type="EMBL" id="JAHQIW010006763">
    <property type="protein sequence ID" value="KAJ1370283.1"/>
    <property type="molecule type" value="Genomic_DNA"/>
</dbReference>
<gene>
    <name evidence="1" type="ORF">KIN20_031976</name>
</gene>
<evidence type="ECO:0000313" key="2">
    <source>
        <dbReference type="Proteomes" id="UP001196413"/>
    </source>
</evidence>
<dbReference type="Proteomes" id="UP001196413">
    <property type="component" value="Unassembled WGS sequence"/>
</dbReference>
<proteinExistence type="predicted"/>
<dbReference type="AlphaFoldDB" id="A0AAD5WI52"/>
<name>A0AAD5WI52_PARTN</name>
<sequence>MWCHGKRCPVIRTWSMVRYRAQVSSSIQYMDRPPRVTQKWPIFSPVFSHRRDVLSIAFCNAKSCPCKYSVTDDCHIDWLSTVMFSPSLRDPVIVSTGWGKIVKAGILETVA</sequence>
<organism evidence="1 2">
    <name type="scientific">Parelaphostrongylus tenuis</name>
    <name type="common">Meningeal worm</name>
    <dbReference type="NCBI Taxonomy" id="148309"/>
    <lineage>
        <taxon>Eukaryota</taxon>
        <taxon>Metazoa</taxon>
        <taxon>Ecdysozoa</taxon>
        <taxon>Nematoda</taxon>
        <taxon>Chromadorea</taxon>
        <taxon>Rhabditida</taxon>
        <taxon>Rhabditina</taxon>
        <taxon>Rhabditomorpha</taxon>
        <taxon>Strongyloidea</taxon>
        <taxon>Metastrongylidae</taxon>
        <taxon>Parelaphostrongylus</taxon>
    </lineage>
</organism>